<name>A0ABR9BFY1_9RHOO</name>
<reference evidence="3" key="1">
    <citation type="submission" date="2023-07" db="EMBL/GenBank/DDBJ databases">
        <title>Thauera sp. CAU 1555 isolated from sand of Yaerae Beach.</title>
        <authorList>
            <person name="Kim W."/>
        </authorList>
    </citation>
    <scope>NUCLEOTIDE SEQUENCE [LARGE SCALE GENOMIC DNA]</scope>
    <source>
        <strain evidence="3">CAU 1555</strain>
    </source>
</reference>
<evidence type="ECO:0000313" key="2">
    <source>
        <dbReference type="EMBL" id="MBD8504337.1"/>
    </source>
</evidence>
<sequence>MAGNDTKKQAKRPRLRFTSGESIKAYRRELGINQTNFWQPIGVTQSGGCRYETGRNIPMPVQLVLHLTYGTEAEVERLLSWLRTQKEK</sequence>
<evidence type="ECO:0000313" key="3">
    <source>
        <dbReference type="Proteomes" id="UP000603602"/>
    </source>
</evidence>
<dbReference type="InterPro" id="IPR055172">
    <property type="entry name" value="HTH_RsaL-like"/>
</dbReference>
<feature type="domain" description="RsaL-like HTH" evidence="1">
    <location>
        <begin position="24"/>
        <end position="67"/>
    </location>
</feature>
<dbReference type="Proteomes" id="UP000603602">
    <property type="component" value="Unassembled WGS sequence"/>
</dbReference>
<organism evidence="2 3">
    <name type="scientific">Thauera sedimentorum</name>
    <dbReference type="NCBI Taxonomy" id="2767595"/>
    <lineage>
        <taxon>Bacteria</taxon>
        <taxon>Pseudomonadati</taxon>
        <taxon>Pseudomonadota</taxon>
        <taxon>Betaproteobacteria</taxon>
        <taxon>Rhodocyclales</taxon>
        <taxon>Zoogloeaceae</taxon>
        <taxon>Thauera</taxon>
    </lineage>
</organism>
<dbReference type="CDD" id="cd00093">
    <property type="entry name" value="HTH_XRE"/>
    <property type="match status" value="1"/>
</dbReference>
<protein>
    <submittedName>
        <fullName evidence="2">Helix-turn-helix transcriptional regulator</fullName>
    </submittedName>
</protein>
<gene>
    <name evidence="2" type="ORF">IFO67_15705</name>
</gene>
<proteinExistence type="predicted"/>
<dbReference type="RefSeq" id="WP_187719093.1">
    <property type="nucleotide sequence ID" value="NZ_JACTAH010000002.1"/>
</dbReference>
<comment type="caution">
    <text evidence="2">The sequence shown here is derived from an EMBL/GenBank/DDBJ whole genome shotgun (WGS) entry which is preliminary data.</text>
</comment>
<dbReference type="Gene3D" id="1.10.260.40">
    <property type="entry name" value="lambda repressor-like DNA-binding domains"/>
    <property type="match status" value="1"/>
</dbReference>
<accession>A0ABR9BFY1</accession>
<dbReference type="Pfam" id="PF22495">
    <property type="entry name" value="HTH_92"/>
    <property type="match status" value="1"/>
</dbReference>
<dbReference type="InterPro" id="IPR001387">
    <property type="entry name" value="Cro/C1-type_HTH"/>
</dbReference>
<keyword evidence="3" id="KW-1185">Reference proteome</keyword>
<dbReference type="InterPro" id="IPR010982">
    <property type="entry name" value="Lambda_DNA-bd_dom_sf"/>
</dbReference>
<dbReference type="SUPFAM" id="SSF47413">
    <property type="entry name" value="lambda repressor-like DNA-binding domains"/>
    <property type="match status" value="1"/>
</dbReference>
<evidence type="ECO:0000259" key="1">
    <source>
        <dbReference type="Pfam" id="PF22495"/>
    </source>
</evidence>
<dbReference type="EMBL" id="JACYTO010000002">
    <property type="protein sequence ID" value="MBD8504337.1"/>
    <property type="molecule type" value="Genomic_DNA"/>
</dbReference>